<dbReference type="EMBL" id="JQ844194">
    <property type="protein sequence ID" value="AGS52455.1"/>
    <property type="molecule type" value="Genomic_DNA"/>
</dbReference>
<evidence type="ECO:0000256" key="1">
    <source>
        <dbReference type="SAM" id="MobiDB-lite"/>
    </source>
</evidence>
<reference evidence="2" key="1">
    <citation type="submission" date="2012-03" db="EMBL/GenBank/DDBJ databases">
        <title>Functional metagenomics reveals considerable lignocellulase gene clusters in the gut microbiome of a wood-feeding higher termite.</title>
        <authorList>
            <person name="Liu N."/>
        </authorList>
    </citation>
    <scope>NUCLEOTIDE SEQUENCE</scope>
</reference>
<name>A0A806KCZ3_9BACT</name>
<proteinExistence type="predicted"/>
<accession>A0A806KCZ3</accession>
<protein>
    <submittedName>
        <fullName evidence="2">Uncharacterized protein</fullName>
    </submittedName>
</protein>
<dbReference type="AntiFam" id="ANF00272">
    <property type="entry name" value="Translation of CRISPR region"/>
</dbReference>
<organism evidence="2">
    <name type="scientific">uncultured bacterium contig00101</name>
    <dbReference type="NCBI Taxonomy" id="1181568"/>
    <lineage>
        <taxon>Bacteria</taxon>
        <taxon>environmental samples</taxon>
    </lineage>
</organism>
<sequence length="46" mass="4979">MLPEGVAALVSIHAPTRGATRNQPKKEKKAISFNPRAHAGRDKKLS</sequence>
<evidence type="ECO:0000313" key="2">
    <source>
        <dbReference type="EMBL" id="AGS52455.1"/>
    </source>
</evidence>
<feature type="region of interest" description="Disordered" evidence="1">
    <location>
        <begin position="13"/>
        <end position="46"/>
    </location>
</feature>
<dbReference type="AlphaFoldDB" id="A0A806KCZ3"/>